<evidence type="ECO:0000313" key="3">
    <source>
        <dbReference type="Proteomes" id="UP001328107"/>
    </source>
</evidence>
<feature type="non-terminal residue" evidence="2">
    <location>
        <position position="1"/>
    </location>
</feature>
<proteinExistence type="predicted"/>
<protein>
    <submittedName>
        <fullName evidence="2">Uncharacterized protein</fullName>
    </submittedName>
</protein>
<feature type="compositionally biased region" description="Acidic residues" evidence="1">
    <location>
        <begin position="701"/>
        <end position="713"/>
    </location>
</feature>
<dbReference type="Proteomes" id="UP001328107">
    <property type="component" value="Unassembled WGS sequence"/>
</dbReference>
<dbReference type="AlphaFoldDB" id="A0AAN4Z985"/>
<organism evidence="2 3">
    <name type="scientific">Pristionchus mayeri</name>
    <dbReference type="NCBI Taxonomy" id="1317129"/>
    <lineage>
        <taxon>Eukaryota</taxon>
        <taxon>Metazoa</taxon>
        <taxon>Ecdysozoa</taxon>
        <taxon>Nematoda</taxon>
        <taxon>Chromadorea</taxon>
        <taxon>Rhabditida</taxon>
        <taxon>Rhabditina</taxon>
        <taxon>Diplogasteromorpha</taxon>
        <taxon>Diplogasteroidea</taxon>
        <taxon>Neodiplogasteridae</taxon>
        <taxon>Pristionchus</taxon>
    </lineage>
</organism>
<feature type="region of interest" description="Disordered" evidence="1">
    <location>
        <begin position="66"/>
        <end position="96"/>
    </location>
</feature>
<evidence type="ECO:0000256" key="1">
    <source>
        <dbReference type="SAM" id="MobiDB-lite"/>
    </source>
</evidence>
<comment type="caution">
    <text evidence="2">The sequence shown here is derived from an EMBL/GenBank/DDBJ whole genome shotgun (WGS) entry which is preliminary data.</text>
</comment>
<name>A0AAN4Z985_9BILA</name>
<feature type="compositionally biased region" description="Basic and acidic residues" evidence="1">
    <location>
        <begin position="689"/>
        <end position="700"/>
    </location>
</feature>
<sequence>DALLPDEGDADEQLVVEDVTVDDVANEIVVDDIPGSYDGKRRKQYAATTLRTSDFLKGRPRVYVPPGRVPFGHIESKDEEEDPPRLSDPDGSYATPSMRQHFRIYADATLRKATRIFQGGESTSQPGANQGEVVAVVESAHGLASNVDVETGEELEQLLDEPEELEPQEGMNSKQNIFYGTEEEHTTHFEMHCPLYGGQPIDFPEACELLIGNSPVTEDKVCKSTPQGFKGTGTYIVDWTNIEKHEIGMDGFGSWGKPSGRTRFYRLNPQTNKYVCVSDARGQLPKGNPYDVKCQLMKYEHPTTTALNNGHNRFIKKIISCVWKDPDSVSRLAIITYDWIGTPFDFDYELHPRRTRNIPPPPDGALNWEAASFQNSALGSFPASCHVMMGDCPLYSMGAIQFQDVCQIIMGGTVVDDSKICDRIPQRFRECGTFVISVSSLGSEHELRRDDNGQWGKPAGNSRYFKYESEGVAKRIDRSGKLDPGARVEGAYDVQILCKRYEHPQTDNRFVRKIYTARRPPSKDYQESFSLAVITYFWKGDPIPFDSMPQRKVRVHNSSNFEIAKRSRGMRLYEDEGGDMMEMEEYGGNMYMEDDTSALIDGGAPNSILDRPASKRMKLGGVSMATEQQEMQPETSGMSSDQDMQYAKLAFENQERFAMLLDRFELVAERMEKMTEMQMNMMWRARQYPGEHEQRDRPEEEVQYVEEEVYDME</sequence>
<feature type="region of interest" description="Disordered" evidence="1">
    <location>
        <begin position="689"/>
        <end position="713"/>
    </location>
</feature>
<accession>A0AAN4Z985</accession>
<dbReference type="EMBL" id="BTRK01000002">
    <property type="protein sequence ID" value="GMR34288.1"/>
    <property type="molecule type" value="Genomic_DNA"/>
</dbReference>
<evidence type="ECO:0000313" key="2">
    <source>
        <dbReference type="EMBL" id="GMR34288.1"/>
    </source>
</evidence>
<keyword evidence="3" id="KW-1185">Reference proteome</keyword>
<gene>
    <name evidence="2" type="ORF">PMAYCL1PPCAC_04483</name>
</gene>
<reference evidence="3" key="1">
    <citation type="submission" date="2022-10" db="EMBL/GenBank/DDBJ databases">
        <title>Genome assembly of Pristionchus species.</title>
        <authorList>
            <person name="Yoshida K."/>
            <person name="Sommer R.J."/>
        </authorList>
    </citation>
    <scope>NUCLEOTIDE SEQUENCE [LARGE SCALE GENOMIC DNA]</scope>
    <source>
        <strain evidence="3">RS5460</strain>
    </source>
</reference>